<dbReference type="CDD" id="cd09507">
    <property type="entry name" value="SAM_DGK-delta-eta"/>
    <property type="match status" value="1"/>
</dbReference>
<dbReference type="Pfam" id="PF00609">
    <property type="entry name" value="DAGK_acc"/>
    <property type="match status" value="1"/>
</dbReference>
<dbReference type="InterPro" id="IPR000756">
    <property type="entry name" value="Diacylglycerol_kin_accessory"/>
</dbReference>
<keyword evidence="2" id="KW-0547">Nucleotide-binding</keyword>
<dbReference type="GO" id="GO:0007200">
    <property type="term" value="P:phospholipase C-activating G protein-coupled receptor signaling pathway"/>
    <property type="evidence" value="ECO:0007669"/>
    <property type="project" value="InterPro"/>
</dbReference>
<dbReference type="GO" id="GO:0005524">
    <property type="term" value="F:ATP binding"/>
    <property type="evidence" value="ECO:0007669"/>
    <property type="project" value="UniProtKB-KW"/>
</dbReference>
<evidence type="ECO:0000259" key="6">
    <source>
        <dbReference type="PROSITE" id="PS50105"/>
    </source>
</evidence>
<evidence type="ECO:0000256" key="1">
    <source>
        <dbReference type="ARBA" id="ARBA00022679"/>
    </source>
</evidence>
<dbReference type="PANTHER" id="PTHR11255:SF33">
    <property type="entry name" value="DIACYLGLYCEROL KINASE KAPPA"/>
    <property type="match status" value="1"/>
</dbReference>
<protein>
    <recommendedName>
        <fullName evidence="6">SAM domain-containing protein</fullName>
    </recommendedName>
</protein>
<feature type="domain" description="SAM" evidence="6">
    <location>
        <begin position="280"/>
        <end position="343"/>
    </location>
</feature>
<feature type="compositionally biased region" description="Polar residues" evidence="5">
    <location>
        <begin position="151"/>
        <end position="165"/>
    </location>
</feature>
<feature type="region of interest" description="Disordered" evidence="5">
    <location>
        <begin position="218"/>
        <end position="237"/>
    </location>
</feature>
<dbReference type="AlphaFoldDB" id="A0A8C6Z7P0"/>
<dbReference type="FunFam" id="2.60.200.40:FF:000038">
    <property type="entry name" value="Diacylglycerol kinase, delta"/>
    <property type="match status" value="1"/>
</dbReference>
<evidence type="ECO:0000313" key="7">
    <source>
        <dbReference type="Ensembl" id="ENSNPEP00000007841.1"/>
    </source>
</evidence>
<reference evidence="7" key="2">
    <citation type="submission" date="2025-09" db="UniProtKB">
        <authorList>
            <consortium name="Ensembl"/>
        </authorList>
    </citation>
    <scope>IDENTIFICATION</scope>
</reference>
<feature type="compositionally biased region" description="Low complexity" evidence="5">
    <location>
        <begin position="218"/>
        <end position="235"/>
    </location>
</feature>
<evidence type="ECO:0000256" key="2">
    <source>
        <dbReference type="ARBA" id="ARBA00022741"/>
    </source>
</evidence>
<dbReference type="InterPro" id="IPR016064">
    <property type="entry name" value="NAD/diacylglycerol_kinase_sf"/>
</dbReference>
<dbReference type="PROSITE" id="PS50105">
    <property type="entry name" value="SAM_DOMAIN"/>
    <property type="match status" value="1"/>
</dbReference>
<dbReference type="SMART" id="SM00454">
    <property type="entry name" value="SAM"/>
    <property type="match status" value="1"/>
</dbReference>
<dbReference type="GO" id="GO:0005886">
    <property type="term" value="C:plasma membrane"/>
    <property type="evidence" value="ECO:0007669"/>
    <property type="project" value="TreeGrafter"/>
</dbReference>
<dbReference type="Gene3D" id="2.60.200.40">
    <property type="match status" value="1"/>
</dbReference>
<dbReference type="SUPFAM" id="SSF111331">
    <property type="entry name" value="NAD kinase/diacylglycerol kinase-like"/>
    <property type="match status" value="1"/>
</dbReference>
<accession>A0A8C6Z7P0</accession>
<dbReference type="SUPFAM" id="SSF47769">
    <property type="entry name" value="SAM/Pointed domain"/>
    <property type="match status" value="1"/>
</dbReference>
<keyword evidence="1" id="KW-0808">Transferase</keyword>
<organism evidence="7 8">
    <name type="scientific">Nothoprocta perdicaria</name>
    <name type="common">Chilean tinamou</name>
    <name type="synonym">Crypturus perdicarius</name>
    <dbReference type="NCBI Taxonomy" id="30464"/>
    <lineage>
        <taxon>Eukaryota</taxon>
        <taxon>Metazoa</taxon>
        <taxon>Chordata</taxon>
        <taxon>Craniata</taxon>
        <taxon>Vertebrata</taxon>
        <taxon>Euteleostomi</taxon>
        <taxon>Archelosauria</taxon>
        <taxon>Archosauria</taxon>
        <taxon>Dinosauria</taxon>
        <taxon>Saurischia</taxon>
        <taxon>Theropoda</taxon>
        <taxon>Coelurosauria</taxon>
        <taxon>Aves</taxon>
        <taxon>Palaeognathae</taxon>
        <taxon>Tinamiformes</taxon>
        <taxon>Tinamidae</taxon>
        <taxon>Nothoprocta</taxon>
    </lineage>
</organism>
<dbReference type="InterPro" id="IPR037607">
    <property type="entry name" value="DGK"/>
</dbReference>
<dbReference type="InterPro" id="IPR013761">
    <property type="entry name" value="SAM/pointed_sf"/>
</dbReference>
<keyword evidence="4" id="KW-0067">ATP-binding</keyword>
<dbReference type="Gene3D" id="1.10.150.50">
    <property type="entry name" value="Transcription Factor, Ets-1"/>
    <property type="match status" value="1"/>
</dbReference>
<sequence>MMWYGVLGTKELLQRTYKNLEQRVQLECDGVPISLPSLQGIAVLNIPSYAGGINFWGGTKEDNNFGAPSFDDKKLEVVAVFGSIQMAVSRVINLQHHRIAQCRMVKITIRGDEGVPVQVDGEAWIQPPGVIKIQHKNRAQMLTRDRVSFASSLSMEEGTPRSSRQPRAVCPARPCRSRRIHEAAKAHRAMEQELAHAVNTSSLALSEALSSRAAGSPEVSAAAGLGRPPGARSRAQPSRRRLGLEGAARCCLPGLGPPRATAGTRALLRSGLSSLPADKWSSEEVAAWLETLGLGEYRDIFVRHDIQGSELILLERRDLKDLGITKVGHMKRILQAIKELSSMRGSTAREDQ</sequence>
<feature type="region of interest" description="Disordered" evidence="5">
    <location>
        <begin position="151"/>
        <end position="174"/>
    </location>
</feature>
<dbReference type="PANTHER" id="PTHR11255">
    <property type="entry name" value="DIACYLGLYCEROL KINASE"/>
    <property type="match status" value="1"/>
</dbReference>
<keyword evidence="3" id="KW-0418">Kinase</keyword>
<dbReference type="Proteomes" id="UP000694420">
    <property type="component" value="Unplaced"/>
</dbReference>
<dbReference type="InterPro" id="IPR054474">
    <property type="entry name" value="DGKD_4H"/>
</dbReference>
<reference evidence="7" key="1">
    <citation type="submission" date="2025-08" db="UniProtKB">
        <authorList>
            <consortium name="Ensembl"/>
        </authorList>
    </citation>
    <scope>IDENTIFICATION</scope>
</reference>
<name>A0A8C6Z7P0_NOTPE</name>
<proteinExistence type="predicted"/>
<evidence type="ECO:0000256" key="3">
    <source>
        <dbReference type="ARBA" id="ARBA00022777"/>
    </source>
</evidence>
<dbReference type="Pfam" id="PF07647">
    <property type="entry name" value="SAM_2"/>
    <property type="match status" value="1"/>
</dbReference>
<evidence type="ECO:0000256" key="4">
    <source>
        <dbReference type="ARBA" id="ARBA00022840"/>
    </source>
</evidence>
<dbReference type="FunFam" id="1.10.150.50:FF:000021">
    <property type="entry name" value="Diacylglycerol kinase"/>
    <property type="match status" value="1"/>
</dbReference>
<keyword evidence="8" id="KW-1185">Reference proteome</keyword>
<evidence type="ECO:0000256" key="5">
    <source>
        <dbReference type="SAM" id="MobiDB-lite"/>
    </source>
</evidence>
<dbReference type="InterPro" id="IPR001660">
    <property type="entry name" value="SAM"/>
</dbReference>
<evidence type="ECO:0000313" key="8">
    <source>
        <dbReference type="Proteomes" id="UP000694420"/>
    </source>
</evidence>
<dbReference type="SMART" id="SM00045">
    <property type="entry name" value="DAGKa"/>
    <property type="match status" value="1"/>
</dbReference>
<dbReference type="GO" id="GO:0004143">
    <property type="term" value="F:ATP-dependent diacylglycerol kinase activity"/>
    <property type="evidence" value="ECO:0007669"/>
    <property type="project" value="InterPro"/>
</dbReference>
<dbReference type="Pfam" id="PF22944">
    <property type="entry name" value="DGKD_4H"/>
    <property type="match status" value="1"/>
</dbReference>
<dbReference type="Ensembl" id="ENSNPET00000008042.1">
    <property type="protein sequence ID" value="ENSNPEP00000007841.1"/>
    <property type="gene ID" value="ENSNPEG00000005864.1"/>
</dbReference>